<proteinExistence type="predicted"/>
<organism evidence="2 3">
    <name type="scientific">Lactococcus protaetiae</name>
    <dbReference type="NCBI Taxonomy" id="2592653"/>
    <lineage>
        <taxon>Bacteria</taxon>
        <taxon>Bacillati</taxon>
        <taxon>Bacillota</taxon>
        <taxon>Bacilli</taxon>
        <taxon>Lactobacillales</taxon>
        <taxon>Streptococcaceae</taxon>
        <taxon>Lactococcus</taxon>
    </lineage>
</organism>
<feature type="domain" description="NB-ARC" evidence="1">
    <location>
        <begin position="198"/>
        <end position="332"/>
    </location>
</feature>
<dbReference type="GO" id="GO:0043531">
    <property type="term" value="F:ADP binding"/>
    <property type="evidence" value="ECO:0007669"/>
    <property type="project" value="InterPro"/>
</dbReference>
<dbReference type="SUPFAM" id="SSF52540">
    <property type="entry name" value="P-loop containing nucleoside triphosphate hydrolases"/>
    <property type="match status" value="1"/>
</dbReference>
<dbReference type="PANTHER" id="PTHR12558">
    <property type="entry name" value="CELL DIVISION CYCLE 16,23,27"/>
    <property type="match status" value="1"/>
</dbReference>
<dbReference type="Pfam" id="PF00931">
    <property type="entry name" value="NB-ARC"/>
    <property type="match status" value="1"/>
</dbReference>
<sequence>MRNKMENFSLSTRLFMFAVVTSIEYDLRFFLSTTPETITVGDELISKSNDRNKKERVDKKSDIGIILDGLDLGDLVGLINSNGVILKLSNTTRNKINSILVEKLVPIRNRIMHSKPLYFSDRGTIEEAMRTLDKEFHFINWNELLKTKDKIYNNPEKLMASLKFIPEIEDNSMFHNLPEPEFDDTGYIGRKQELHDLDKLVNSDIYPVVTIVGNGGFGKTALVVKYLYDFIDSNNSNKFDAIVWTSLKTKTLSRGEFIKIKDSISNATEFFNDLQINLIQQTQNPIDDIITFMETFPTLLVIDNLETMPTLQVIEFLKRIPSKSKVLITSRKGLGELENRYELKELSSKDSIEYFRLLSKYFQLELHQRPDEELQRFIEKNLYSSPLVIKWYLTGIFYGADSNSILANKKEVIEFCMSNIIDKLAEKEIMVLWLLLNEGKPLTFGEIVYYIGEEDYHTLVDSVNKLKSTSMLSLDKSGINYSINSLAKDYLTYFRPVSNEFIDMIRDKRMKLYRILETISSKNENDPFDAKSIQHNLDNPSNKIASYYLTEALESSYQRDWTEASRYLERALTVAPEYFEIYKIRAFITSEMSNYSEAQEFYRIALENATDNTTSAVLNYHLSVFYTVKMQEHIKALEYIEKADELFPNNFRIQLEKGRILTNLSKYKEAIEIFEQIKLNNETTIKFANQYISKYLDVYLRRAQSLNFRDYSLKLSLLGDGLEKLDYLNEVDYKTSTILIKVLIEVVKLSNKDKEKSTLLFEKYYIKYQKEILKNNTGQLLTLKRIVKESEIKVQADIFHSLNDIHKKSKKSYSNFTVENEGIITQLFESSGFINNKFGKYYFDLEDFEYASPMEGDQVKFRIHSNEKGNQAKEIDLIF</sequence>
<dbReference type="InterPro" id="IPR011990">
    <property type="entry name" value="TPR-like_helical_dom_sf"/>
</dbReference>
<dbReference type="OrthoDB" id="9801684at2"/>
<dbReference type="PANTHER" id="PTHR12558:SF13">
    <property type="entry name" value="CELL DIVISION CYCLE PROTEIN 27 HOMOLOG"/>
    <property type="match status" value="1"/>
</dbReference>
<dbReference type="Gene3D" id="1.25.40.10">
    <property type="entry name" value="Tetratricopeptide repeat domain"/>
    <property type="match status" value="2"/>
</dbReference>
<dbReference type="SUPFAM" id="SSF48452">
    <property type="entry name" value="TPR-like"/>
    <property type="match status" value="1"/>
</dbReference>
<gene>
    <name evidence="2" type="ORF">FLP15_03425</name>
</gene>
<evidence type="ECO:0000313" key="3">
    <source>
        <dbReference type="Proteomes" id="UP000315128"/>
    </source>
</evidence>
<dbReference type="InterPro" id="IPR027417">
    <property type="entry name" value="P-loop_NTPase"/>
</dbReference>
<accession>A0A514Z737</accession>
<dbReference type="Proteomes" id="UP000315128">
    <property type="component" value="Chromosome"/>
</dbReference>
<name>A0A514Z737_9LACT</name>
<dbReference type="Gene3D" id="3.40.50.300">
    <property type="entry name" value="P-loop containing nucleotide triphosphate hydrolases"/>
    <property type="match status" value="1"/>
</dbReference>
<keyword evidence="3" id="KW-1185">Reference proteome</keyword>
<reference evidence="2 3" key="1">
    <citation type="submission" date="2019-07" db="EMBL/GenBank/DDBJ databases">
        <title>Genome sequencing of KACC 19320.</title>
        <authorList>
            <person name="Heo J."/>
            <person name="Kim S.-J."/>
            <person name="Kim J.-S."/>
            <person name="Hong S.-B."/>
            <person name="Kwon S.-W."/>
        </authorList>
    </citation>
    <scope>NUCLEOTIDE SEQUENCE [LARGE SCALE GENOMIC DNA]</scope>
    <source>
        <strain evidence="2 3">KACC 19320</strain>
    </source>
</reference>
<protein>
    <submittedName>
        <fullName evidence="2">AAA family ATPase</fullName>
    </submittedName>
</protein>
<dbReference type="AlphaFoldDB" id="A0A514Z737"/>
<evidence type="ECO:0000313" key="2">
    <source>
        <dbReference type="EMBL" id="QDK70394.1"/>
    </source>
</evidence>
<dbReference type="KEGG" id="lack:FLP15_03425"/>
<dbReference type="InterPro" id="IPR019734">
    <property type="entry name" value="TPR_rpt"/>
</dbReference>
<evidence type="ECO:0000259" key="1">
    <source>
        <dbReference type="Pfam" id="PF00931"/>
    </source>
</evidence>
<dbReference type="EMBL" id="CP041356">
    <property type="protein sequence ID" value="QDK70394.1"/>
    <property type="molecule type" value="Genomic_DNA"/>
</dbReference>
<dbReference type="InterPro" id="IPR002182">
    <property type="entry name" value="NB-ARC"/>
</dbReference>
<dbReference type="SMART" id="SM00028">
    <property type="entry name" value="TPR"/>
    <property type="match status" value="3"/>
</dbReference>